<feature type="transmembrane region" description="Helical" evidence="1">
    <location>
        <begin position="265"/>
        <end position="283"/>
    </location>
</feature>
<dbReference type="AlphaFoldDB" id="A0A2M8L704"/>
<keyword evidence="1" id="KW-0472">Membrane</keyword>
<dbReference type="PANTHER" id="PTHR37422">
    <property type="entry name" value="TEICHURONIC ACID BIOSYNTHESIS PROTEIN TUAE"/>
    <property type="match status" value="1"/>
</dbReference>
<evidence type="ECO:0000313" key="3">
    <source>
        <dbReference type="Proteomes" id="UP000231579"/>
    </source>
</evidence>
<sequence>MSKITRFWLLAFLVAFPFGRLTLLPDICVVGLLFSWLLGWRSWHRGVKPELLKSIWFFLLACLPSLIGHFSWPGLFYWLRLAAYCQLYWVVADLKGNYRQCLLAAGIGAAAFGLTQYCLWPDLRLATIWGWDPHYFRAVGTFFDPNFLGIILVLTLVLLFEQPSWFGFSFTYLVLALTYSRSAFLAFLTAAAVKKNLKVFLAAGLLLGLTVLVLPQGAGGEGVKLTRTRTLWARWENYQQAFTLISQNFFWGTGFQTRRVDNSFLFIWANAGLFSFLAFLYLLKQIASQAQKKFFLTASLAAIFVDSFFVNAFFYPPVLAWLMISLGSRLTLARSGYRPRPEQ</sequence>
<feature type="transmembrane region" description="Helical" evidence="1">
    <location>
        <begin position="51"/>
        <end position="72"/>
    </location>
</feature>
<feature type="transmembrane region" description="Helical" evidence="1">
    <location>
        <begin position="166"/>
        <end position="187"/>
    </location>
</feature>
<gene>
    <name evidence="2" type="ORF">COU97_02120</name>
</gene>
<dbReference type="PANTHER" id="PTHR37422:SF13">
    <property type="entry name" value="LIPOPOLYSACCHARIDE BIOSYNTHESIS PROTEIN PA4999-RELATED"/>
    <property type="match status" value="1"/>
</dbReference>
<comment type="caution">
    <text evidence="2">The sequence shown here is derived from an EMBL/GenBank/DDBJ whole genome shotgun (WGS) entry which is preliminary data.</text>
</comment>
<feature type="transmembrane region" description="Helical" evidence="1">
    <location>
        <begin position="102"/>
        <end position="120"/>
    </location>
</feature>
<accession>A0A2M8L704</accession>
<proteinExistence type="predicted"/>
<protein>
    <submittedName>
        <fullName evidence="2">Uncharacterized protein</fullName>
    </submittedName>
</protein>
<dbReference type="EMBL" id="PFEM01000031">
    <property type="protein sequence ID" value="PJE69987.1"/>
    <property type="molecule type" value="Genomic_DNA"/>
</dbReference>
<reference evidence="3" key="1">
    <citation type="submission" date="2017-09" db="EMBL/GenBank/DDBJ databases">
        <title>Depth-based differentiation of microbial function through sediment-hosted aquifers and enrichment of novel symbionts in the deep terrestrial subsurface.</title>
        <authorList>
            <person name="Probst A.J."/>
            <person name="Ladd B."/>
            <person name="Jarett J.K."/>
            <person name="Geller-Mcgrath D.E."/>
            <person name="Sieber C.M.K."/>
            <person name="Emerson J.B."/>
            <person name="Anantharaman K."/>
            <person name="Thomas B.C."/>
            <person name="Malmstrom R."/>
            <person name="Stieglmeier M."/>
            <person name="Klingl A."/>
            <person name="Woyke T."/>
            <person name="Ryan C.M."/>
            <person name="Banfield J.F."/>
        </authorList>
    </citation>
    <scope>NUCLEOTIDE SEQUENCE [LARGE SCALE GENOMIC DNA]</scope>
</reference>
<keyword evidence="1" id="KW-1133">Transmembrane helix</keyword>
<feature type="transmembrane region" description="Helical" evidence="1">
    <location>
        <begin position="6"/>
        <end position="39"/>
    </location>
</feature>
<dbReference type="InterPro" id="IPR051533">
    <property type="entry name" value="WaaL-like"/>
</dbReference>
<feature type="transmembrane region" description="Helical" evidence="1">
    <location>
        <begin position="199"/>
        <end position="218"/>
    </location>
</feature>
<keyword evidence="1" id="KW-0812">Transmembrane</keyword>
<dbReference type="Proteomes" id="UP000231579">
    <property type="component" value="Unassembled WGS sequence"/>
</dbReference>
<feature type="transmembrane region" description="Helical" evidence="1">
    <location>
        <begin position="141"/>
        <end position="160"/>
    </location>
</feature>
<name>A0A2M8L704_9BACT</name>
<evidence type="ECO:0000256" key="1">
    <source>
        <dbReference type="SAM" id="Phobius"/>
    </source>
</evidence>
<evidence type="ECO:0000313" key="2">
    <source>
        <dbReference type="EMBL" id="PJE69987.1"/>
    </source>
</evidence>
<organism evidence="2 3">
    <name type="scientific">Candidatus Shapirobacteria bacterium CG10_big_fil_rev_8_21_14_0_10_48_15</name>
    <dbReference type="NCBI Taxonomy" id="1974484"/>
    <lineage>
        <taxon>Bacteria</taxon>
        <taxon>Candidatus Shapironibacteriota</taxon>
    </lineage>
</organism>
<feature type="transmembrane region" description="Helical" evidence="1">
    <location>
        <begin position="295"/>
        <end position="314"/>
    </location>
</feature>